<dbReference type="PANTHER" id="PTHR11709">
    <property type="entry name" value="MULTI-COPPER OXIDASE"/>
    <property type="match status" value="1"/>
</dbReference>
<dbReference type="Pfam" id="PF07732">
    <property type="entry name" value="Cu-oxidase_3"/>
    <property type="match status" value="1"/>
</dbReference>
<dbReference type="InterPro" id="IPR011706">
    <property type="entry name" value="Cu-oxidase_C"/>
</dbReference>
<dbReference type="EMBL" id="MU167308">
    <property type="protein sequence ID" value="KAG0143863.1"/>
    <property type="molecule type" value="Genomic_DNA"/>
</dbReference>
<dbReference type="InterPro" id="IPR001117">
    <property type="entry name" value="Cu-oxidase_2nd"/>
</dbReference>
<evidence type="ECO:0008006" key="11">
    <source>
        <dbReference type="Google" id="ProtNLM"/>
    </source>
</evidence>
<dbReference type="Proteomes" id="UP000886653">
    <property type="component" value="Unassembled WGS sequence"/>
</dbReference>
<gene>
    <name evidence="9" type="ORF">CROQUDRAFT_48195</name>
</gene>
<organism evidence="9 10">
    <name type="scientific">Cronartium quercuum f. sp. fusiforme G11</name>
    <dbReference type="NCBI Taxonomy" id="708437"/>
    <lineage>
        <taxon>Eukaryota</taxon>
        <taxon>Fungi</taxon>
        <taxon>Dikarya</taxon>
        <taxon>Basidiomycota</taxon>
        <taxon>Pucciniomycotina</taxon>
        <taxon>Pucciniomycetes</taxon>
        <taxon>Pucciniales</taxon>
        <taxon>Coleosporiaceae</taxon>
        <taxon>Cronartium</taxon>
    </lineage>
</organism>
<dbReference type="Pfam" id="PF07731">
    <property type="entry name" value="Cu-oxidase_2"/>
    <property type="match status" value="1"/>
</dbReference>
<dbReference type="AlphaFoldDB" id="A0A9P6NDC4"/>
<name>A0A9P6NDC4_9BASI</name>
<dbReference type="GO" id="GO:0016491">
    <property type="term" value="F:oxidoreductase activity"/>
    <property type="evidence" value="ECO:0007669"/>
    <property type="project" value="InterPro"/>
</dbReference>
<feature type="region of interest" description="Disordered" evidence="4">
    <location>
        <begin position="1"/>
        <end position="53"/>
    </location>
</feature>
<protein>
    <recommendedName>
        <fullName evidence="11">Multicopper oxidase</fullName>
    </recommendedName>
</protein>
<sequence>MVSRSTSVSASEESFGTDPERDTENQSYVYEGEGSGGSASSRQNGRQRSEETYGQSFTISTRLRQVVRKRGWLQICTGVALLLLLSAALIAALVVGLRNANIVAEKRNRINTTPVRTPLEKEAIVGLIINQPPQTREYTFVIDERLGKPDGYEKDMLVVNGQYPGPILEVNQDDLVIIHVENMSVNTTSITWHGLYQAGSSYFDGVRGVSECGIPSGEKMTYTFRPGEFSGTTYWHAGYNAQTSDGISGGFVVHPRVPSEEIYDEDVVLHLSDLYHSTSTELLEAYLSPSGIHGDIYNEPVPDSGTINGIGQYYHLPDAHPPPPEYYRMVVELGKKYRLRLINAGSFAPIHFSVDSHSLTVIEANGLEVAPVTFTGGLTIYPGQRYSVVLNADQTTAKSFWMRAILQTDHFRYSSPDANFKVLGVIKYGESVTELPAEGDPAPGTTVDLNLDQLTPLVPVNLPQPTQTYLLDVGFVKASDGSLAGVINSNAWQPMHGSTSLLRRLGSGHPGASVLSSQFVIAHEKPEVVELIIENYSAGAYPFTLHGHRPWVIETGDGPYTGVKPTTGLPTPPTKPPAPIQSPIPLSSPPPPPLTPNSSSTTNPAPAATKFPPSANTKSSPPKNIVPKPFPARQKSVRLTMPRPVTLTNLQTQKKWSKVRQNDYSLDVDDDDNNNDHHKWHKRQQPQGSIQSDTFLLPKDGWIRIRFVANNPGVWLFTDQTQWHQCAGVAMQIASMTSFPVQVPEEVSKFCSAIPPGQS</sequence>
<dbReference type="InterPro" id="IPR008972">
    <property type="entry name" value="Cupredoxin"/>
</dbReference>
<feature type="compositionally biased region" description="Low complexity" evidence="4">
    <location>
        <begin position="596"/>
        <end position="609"/>
    </location>
</feature>
<accession>A0A9P6NDC4</accession>
<evidence type="ECO:0000313" key="10">
    <source>
        <dbReference type="Proteomes" id="UP000886653"/>
    </source>
</evidence>
<keyword evidence="5" id="KW-1133">Transmembrane helix</keyword>
<comment type="caution">
    <text evidence="9">The sequence shown here is derived from an EMBL/GenBank/DDBJ whole genome shotgun (WGS) entry which is preliminary data.</text>
</comment>
<dbReference type="InterPro" id="IPR011707">
    <property type="entry name" value="Cu-oxidase-like_N"/>
</dbReference>
<comment type="similarity">
    <text evidence="1">Belongs to the multicopper oxidase family.</text>
</comment>
<evidence type="ECO:0000256" key="5">
    <source>
        <dbReference type="SAM" id="Phobius"/>
    </source>
</evidence>
<feature type="compositionally biased region" description="Low complexity" evidence="4">
    <location>
        <begin position="1"/>
        <end position="14"/>
    </location>
</feature>
<feature type="domain" description="Plastocyanin-like" evidence="7">
    <location>
        <begin position="672"/>
        <end position="735"/>
    </location>
</feature>
<dbReference type="InterPro" id="IPR045087">
    <property type="entry name" value="Cu-oxidase_fam"/>
</dbReference>
<feature type="region of interest" description="Disordered" evidence="4">
    <location>
        <begin position="670"/>
        <end position="692"/>
    </location>
</feature>
<evidence type="ECO:0000256" key="2">
    <source>
        <dbReference type="ARBA" id="ARBA00023008"/>
    </source>
</evidence>
<evidence type="ECO:0000259" key="6">
    <source>
        <dbReference type="Pfam" id="PF00394"/>
    </source>
</evidence>
<evidence type="ECO:0000259" key="8">
    <source>
        <dbReference type="Pfam" id="PF07732"/>
    </source>
</evidence>
<proteinExistence type="inferred from homology"/>
<feature type="region of interest" description="Disordered" evidence="4">
    <location>
        <begin position="562"/>
        <end position="634"/>
    </location>
</feature>
<feature type="compositionally biased region" description="Polar residues" evidence="4">
    <location>
        <begin position="42"/>
        <end position="53"/>
    </location>
</feature>
<keyword evidence="3" id="KW-0325">Glycoprotein</keyword>
<dbReference type="GO" id="GO:0005507">
    <property type="term" value="F:copper ion binding"/>
    <property type="evidence" value="ECO:0007669"/>
    <property type="project" value="InterPro"/>
</dbReference>
<evidence type="ECO:0000256" key="1">
    <source>
        <dbReference type="ARBA" id="ARBA00010609"/>
    </source>
</evidence>
<dbReference type="CDD" id="cd13857">
    <property type="entry name" value="CuRO_1_Diphenol_Ox"/>
    <property type="match status" value="1"/>
</dbReference>
<feature type="compositionally biased region" description="Pro residues" evidence="4">
    <location>
        <begin position="570"/>
        <end position="595"/>
    </location>
</feature>
<evidence type="ECO:0000256" key="3">
    <source>
        <dbReference type="ARBA" id="ARBA00023180"/>
    </source>
</evidence>
<keyword evidence="5" id="KW-0812">Transmembrane</keyword>
<feature type="transmembrane region" description="Helical" evidence="5">
    <location>
        <begin position="72"/>
        <end position="97"/>
    </location>
</feature>
<feature type="domain" description="Plastocyanin-like" evidence="8">
    <location>
        <begin position="148"/>
        <end position="256"/>
    </location>
</feature>
<dbReference type="PANTHER" id="PTHR11709:SF511">
    <property type="entry name" value="LACCASE"/>
    <property type="match status" value="1"/>
</dbReference>
<keyword evidence="2" id="KW-0186">Copper</keyword>
<evidence type="ECO:0000313" key="9">
    <source>
        <dbReference type="EMBL" id="KAG0143863.1"/>
    </source>
</evidence>
<feature type="domain" description="Plastocyanin-like" evidence="6">
    <location>
        <begin position="265"/>
        <end position="429"/>
    </location>
</feature>
<keyword evidence="10" id="KW-1185">Reference proteome</keyword>
<evidence type="ECO:0000259" key="7">
    <source>
        <dbReference type="Pfam" id="PF07731"/>
    </source>
</evidence>
<dbReference type="Pfam" id="PF00394">
    <property type="entry name" value="Cu-oxidase"/>
    <property type="match status" value="1"/>
</dbReference>
<dbReference type="Gene3D" id="2.60.40.420">
    <property type="entry name" value="Cupredoxins - blue copper proteins"/>
    <property type="match status" value="4"/>
</dbReference>
<dbReference type="FunFam" id="2.60.40.420:FF:000045">
    <property type="entry name" value="Laccase 2"/>
    <property type="match status" value="1"/>
</dbReference>
<evidence type="ECO:0000256" key="4">
    <source>
        <dbReference type="SAM" id="MobiDB-lite"/>
    </source>
</evidence>
<reference evidence="9" key="1">
    <citation type="submission" date="2013-11" db="EMBL/GenBank/DDBJ databases">
        <title>Genome sequence of the fusiform rust pathogen reveals effectors for host alternation and coevolution with pine.</title>
        <authorList>
            <consortium name="DOE Joint Genome Institute"/>
            <person name="Smith K."/>
            <person name="Pendleton A."/>
            <person name="Kubisiak T."/>
            <person name="Anderson C."/>
            <person name="Salamov A."/>
            <person name="Aerts A."/>
            <person name="Riley R."/>
            <person name="Clum A."/>
            <person name="Lindquist E."/>
            <person name="Ence D."/>
            <person name="Campbell M."/>
            <person name="Kronenberg Z."/>
            <person name="Feau N."/>
            <person name="Dhillon B."/>
            <person name="Hamelin R."/>
            <person name="Burleigh J."/>
            <person name="Smith J."/>
            <person name="Yandell M."/>
            <person name="Nelson C."/>
            <person name="Grigoriev I."/>
            <person name="Davis J."/>
        </authorList>
    </citation>
    <scope>NUCLEOTIDE SEQUENCE</scope>
    <source>
        <strain evidence="9">G11</strain>
    </source>
</reference>
<dbReference type="OrthoDB" id="2121828at2759"/>
<dbReference type="SUPFAM" id="SSF49503">
    <property type="entry name" value="Cupredoxins"/>
    <property type="match status" value="3"/>
</dbReference>
<keyword evidence="5" id="KW-0472">Membrane</keyword>